<organism evidence="1 2">
    <name type="scientific">Plutella xylostella</name>
    <name type="common">Diamondback moth</name>
    <name type="synonym">Plutella maculipennis</name>
    <dbReference type="NCBI Taxonomy" id="51655"/>
    <lineage>
        <taxon>Eukaryota</taxon>
        <taxon>Metazoa</taxon>
        <taxon>Ecdysozoa</taxon>
        <taxon>Arthropoda</taxon>
        <taxon>Hexapoda</taxon>
        <taxon>Insecta</taxon>
        <taxon>Pterygota</taxon>
        <taxon>Neoptera</taxon>
        <taxon>Endopterygota</taxon>
        <taxon>Lepidoptera</taxon>
        <taxon>Glossata</taxon>
        <taxon>Ditrysia</taxon>
        <taxon>Yponomeutoidea</taxon>
        <taxon>Plutellidae</taxon>
        <taxon>Plutella</taxon>
    </lineage>
</organism>
<keyword evidence="2" id="KW-1185">Reference proteome</keyword>
<name>A0A8S4FBH0_PLUXY</name>
<proteinExistence type="predicted"/>
<sequence>MEMKGKTVEELTNKQWIIDLGFLTDLTKELNQLNKRLQGKNKLICDMYSDVKSFEMKLKLFIKHIDEKKLDHFPNCKKAVEEAGNNFVWENITMRNVLAQLQTEFVNRFTDFKKSSLNMEIFQNPFGIDIHLYNQMQIRPLTEAEVQSRKTITQWVIWFCGVVPVAVYIQTRPRRAPPPLMIWITANPWHRREMGPYGYYLHRPLSSLQSHTALGTRAPAPALRRAYSDSKIVIQEPSKKKRYSKSV</sequence>
<evidence type="ECO:0000313" key="2">
    <source>
        <dbReference type="Proteomes" id="UP000653454"/>
    </source>
</evidence>
<dbReference type="AlphaFoldDB" id="A0A8S4FBH0"/>
<reference evidence="1" key="1">
    <citation type="submission" date="2020-11" db="EMBL/GenBank/DDBJ databases">
        <authorList>
            <person name="Whiteford S."/>
        </authorList>
    </citation>
    <scope>NUCLEOTIDE SEQUENCE</scope>
</reference>
<comment type="caution">
    <text evidence="1">The sequence shown here is derived from an EMBL/GenBank/DDBJ whole genome shotgun (WGS) entry which is preliminary data.</text>
</comment>
<dbReference type="EMBL" id="CAJHNJ030000031">
    <property type="protein sequence ID" value="CAG9125787.1"/>
    <property type="molecule type" value="Genomic_DNA"/>
</dbReference>
<dbReference type="PANTHER" id="PTHR45913">
    <property type="entry name" value="EPM2A-INTERACTING PROTEIN 1"/>
    <property type="match status" value="1"/>
</dbReference>
<accession>A0A8S4FBH0</accession>
<dbReference type="Proteomes" id="UP000653454">
    <property type="component" value="Unassembled WGS sequence"/>
</dbReference>
<gene>
    <name evidence="1" type="ORF">PLXY2_LOCUS8454</name>
</gene>
<protein>
    <submittedName>
        <fullName evidence="1">(diamondback moth) hypothetical protein</fullName>
    </submittedName>
</protein>
<evidence type="ECO:0000313" key="1">
    <source>
        <dbReference type="EMBL" id="CAG9125787.1"/>
    </source>
</evidence>
<dbReference type="PANTHER" id="PTHR45913:SF21">
    <property type="entry name" value="DUF4371 DOMAIN-CONTAINING PROTEIN"/>
    <property type="match status" value="1"/>
</dbReference>